<gene>
    <name evidence="1" type="ORF">M0R45_005106</name>
</gene>
<dbReference type="GO" id="GO:0030130">
    <property type="term" value="C:clathrin coat of trans-Golgi network vesicle"/>
    <property type="evidence" value="ECO:0007669"/>
    <property type="project" value="InterPro"/>
</dbReference>
<dbReference type="InterPro" id="IPR016025">
    <property type="entry name" value="Clathrin_H-chain_N"/>
</dbReference>
<dbReference type="EMBL" id="JBEDUW010000001">
    <property type="protein sequence ID" value="KAK9949589.1"/>
    <property type="molecule type" value="Genomic_DNA"/>
</dbReference>
<dbReference type="GO" id="GO:0009507">
    <property type="term" value="C:chloroplast"/>
    <property type="evidence" value="ECO:0007669"/>
    <property type="project" value="TreeGrafter"/>
</dbReference>
<organism evidence="1 2">
    <name type="scientific">Rubus argutus</name>
    <name type="common">Southern blackberry</name>
    <dbReference type="NCBI Taxonomy" id="59490"/>
    <lineage>
        <taxon>Eukaryota</taxon>
        <taxon>Viridiplantae</taxon>
        <taxon>Streptophyta</taxon>
        <taxon>Embryophyta</taxon>
        <taxon>Tracheophyta</taxon>
        <taxon>Spermatophyta</taxon>
        <taxon>Magnoliopsida</taxon>
        <taxon>eudicotyledons</taxon>
        <taxon>Gunneridae</taxon>
        <taxon>Pentapetalae</taxon>
        <taxon>rosids</taxon>
        <taxon>fabids</taxon>
        <taxon>Rosales</taxon>
        <taxon>Rosaceae</taxon>
        <taxon>Rosoideae</taxon>
        <taxon>Rosoideae incertae sedis</taxon>
        <taxon>Rubus</taxon>
    </lineage>
</organism>
<sequence length="531" mass="60220">MATANNSPITIKEVFNLTRFKIDKKFINSTHVTIGSDKYICVRETTPGNIVLIDVTGKQTKPASRINIEADSALVNPNSEFLAVKGHNVLLPNIPLPKLRVEMNFKILSMDGNKLKSHMMPEQIVFWKWITPNILGLVTRTEIYHWSIEGEKPPLKMFNRPCRKLSNNDIIDYHFEPSQRLLVLNKTVRRAAEKALPPAGRTLQFFNVEYCKPPKKAATSAQNHNKVPKQKKLSLLLSLTSTAQQGNPSDCVHDHPIAMQMSHKNMLILVITKLGQLFVYDLETATEVIYQEKFSQLPILLTIDASSLGWFYAIDEQGQVFLATINIKKSYGRISVASPAAQDFSDHPIDIDRSYVVSKCKLSDKMETTPLSSRWDGDRLIEEYQTYIRDVTDDLGILESTYKITRGRLNANLIGIDGFNRARILEVQNYSDHHWSTQSSSLRDQLKMGLILKIVGKADGAKIELHHFLSELNKAFAYQTVFYHTLSTMLLWNVSTFLLVSSASSEDNFVRIIYTVFSYLGGCIQKLYVKS</sequence>
<dbReference type="GO" id="GO:0006898">
    <property type="term" value="P:receptor-mediated endocytosis"/>
    <property type="evidence" value="ECO:0007669"/>
    <property type="project" value="TreeGrafter"/>
</dbReference>
<dbReference type="GO" id="GO:0032051">
    <property type="term" value="F:clathrin light chain binding"/>
    <property type="evidence" value="ECO:0007669"/>
    <property type="project" value="TreeGrafter"/>
</dbReference>
<protein>
    <submittedName>
        <fullName evidence="1">Uncharacterized protein</fullName>
    </submittedName>
</protein>
<dbReference type="AlphaFoldDB" id="A0AAW1YLS8"/>
<dbReference type="PANTHER" id="PTHR10292:SF1">
    <property type="entry name" value="CLATHRIN HEAVY CHAIN"/>
    <property type="match status" value="1"/>
</dbReference>
<dbReference type="GO" id="GO:0071439">
    <property type="term" value="C:clathrin complex"/>
    <property type="evidence" value="ECO:0007669"/>
    <property type="project" value="TreeGrafter"/>
</dbReference>
<reference evidence="1 2" key="1">
    <citation type="journal article" date="2023" name="G3 (Bethesda)">
        <title>A chromosome-length genome assembly and annotation of blackberry (Rubus argutus, cv. 'Hillquist').</title>
        <authorList>
            <person name="Bruna T."/>
            <person name="Aryal R."/>
            <person name="Dudchenko O."/>
            <person name="Sargent D.J."/>
            <person name="Mead D."/>
            <person name="Buti M."/>
            <person name="Cavallini A."/>
            <person name="Hytonen T."/>
            <person name="Andres J."/>
            <person name="Pham M."/>
            <person name="Weisz D."/>
            <person name="Mascagni F."/>
            <person name="Usai G."/>
            <person name="Natali L."/>
            <person name="Bassil N."/>
            <person name="Fernandez G.E."/>
            <person name="Lomsadze A."/>
            <person name="Armour M."/>
            <person name="Olukolu B."/>
            <person name="Poorten T."/>
            <person name="Britton C."/>
            <person name="Davik J."/>
            <person name="Ashrafi H."/>
            <person name="Aiden E.L."/>
            <person name="Borodovsky M."/>
            <person name="Worthington M."/>
        </authorList>
    </citation>
    <scope>NUCLEOTIDE SEQUENCE [LARGE SCALE GENOMIC DNA]</scope>
    <source>
        <strain evidence="1">PI 553951</strain>
    </source>
</reference>
<dbReference type="GO" id="GO:0006886">
    <property type="term" value="P:intracellular protein transport"/>
    <property type="evidence" value="ECO:0007669"/>
    <property type="project" value="InterPro"/>
</dbReference>
<dbReference type="PANTHER" id="PTHR10292">
    <property type="entry name" value="CLATHRIN HEAVY CHAIN RELATED"/>
    <property type="match status" value="1"/>
</dbReference>
<evidence type="ECO:0000313" key="2">
    <source>
        <dbReference type="Proteomes" id="UP001457282"/>
    </source>
</evidence>
<name>A0AAW1YLS8_RUBAR</name>
<proteinExistence type="predicted"/>
<dbReference type="GO" id="GO:0005198">
    <property type="term" value="F:structural molecule activity"/>
    <property type="evidence" value="ECO:0007669"/>
    <property type="project" value="InterPro"/>
</dbReference>
<dbReference type="Gene3D" id="2.130.10.110">
    <property type="entry name" value="Clathrin heavy-chain terminal domain"/>
    <property type="match status" value="1"/>
</dbReference>
<accession>A0AAW1YLS8</accession>
<dbReference type="GO" id="GO:0009506">
    <property type="term" value="C:plasmodesma"/>
    <property type="evidence" value="ECO:0007669"/>
    <property type="project" value="TreeGrafter"/>
</dbReference>
<keyword evidence="2" id="KW-1185">Reference proteome</keyword>
<dbReference type="SUPFAM" id="SSF50989">
    <property type="entry name" value="Clathrin heavy-chain terminal domain"/>
    <property type="match status" value="1"/>
</dbReference>
<dbReference type="Proteomes" id="UP001457282">
    <property type="component" value="Unassembled WGS sequence"/>
</dbReference>
<evidence type="ECO:0000313" key="1">
    <source>
        <dbReference type="EMBL" id="KAK9949589.1"/>
    </source>
</evidence>
<comment type="caution">
    <text evidence="1">The sequence shown here is derived from an EMBL/GenBank/DDBJ whole genome shotgun (WGS) entry which is preliminary data.</text>
</comment>
<dbReference type="GO" id="GO:0030132">
    <property type="term" value="C:clathrin coat of coated pit"/>
    <property type="evidence" value="ECO:0007669"/>
    <property type="project" value="InterPro"/>
</dbReference>